<reference evidence="1 2" key="1">
    <citation type="journal article" date="2018" name="Sci. Rep.">
        <title>Genomic signatures of local adaptation to the degree of environmental predictability in rotifers.</title>
        <authorList>
            <person name="Franch-Gras L."/>
            <person name="Hahn C."/>
            <person name="Garcia-Roger E.M."/>
            <person name="Carmona M.J."/>
            <person name="Serra M."/>
            <person name="Gomez A."/>
        </authorList>
    </citation>
    <scope>NUCLEOTIDE SEQUENCE [LARGE SCALE GENOMIC DNA]</scope>
    <source>
        <strain evidence="1">HYR1</strain>
    </source>
</reference>
<protein>
    <submittedName>
        <fullName evidence="1">Uncharacterized protein</fullName>
    </submittedName>
</protein>
<evidence type="ECO:0000313" key="1">
    <source>
        <dbReference type="EMBL" id="RNA34461.1"/>
    </source>
</evidence>
<organism evidence="1 2">
    <name type="scientific">Brachionus plicatilis</name>
    <name type="common">Marine rotifer</name>
    <name type="synonym">Brachionus muelleri</name>
    <dbReference type="NCBI Taxonomy" id="10195"/>
    <lineage>
        <taxon>Eukaryota</taxon>
        <taxon>Metazoa</taxon>
        <taxon>Spiralia</taxon>
        <taxon>Gnathifera</taxon>
        <taxon>Rotifera</taxon>
        <taxon>Eurotatoria</taxon>
        <taxon>Monogononta</taxon>
        <taxon>Pseudotrocha</taxon>
        <taxon>Ploima</taxon>
        <taxon>Brachionidae</taxon>
        <taxon>Brachionus</taxon>
    </lineage>
</organism>
<name>A0A3M7SFA9_BRAPC</name>
<dbReference type="EMBL" id="REGN01001476">
    <property type="protein sequence ID" value="RNA34461.1"/>
    <property type="molecule type" value="Genomic_DNA"/>
</dbReference>
<sequence length="65" mass="7342">MNLHCQVGEFSDLFSSNAFDLVQNCQVELEIRTDKAIKSVRQAVNEMSFSGGQGMVRFLAWTLMI</sequence>
<evidence type="ECO:0000313" key="2">
    <source>
        <dbReference type="Proteomes" id="UP000276133"/>
    </source>
</evidence>
<dbReference type="AlphaFoldDB" id="A0A3M7SFA9"/>
<dbReference type="Proteomes" id="UP000276133">
    <property type="component" value="Unassembled WGS sequence"/>
</dbReference>
<proteinExistence type="predicted"/>
<comment type="caution">
    <text evidence="1">The sequence shown here is derived from an EMBL/GenBank/DDBJ whole genome shotgun (WGS) entry which is preliminary data.</text>
</comment>
<keyword evidence="2" id="KW-1185">Reference proteome</keyword>
<gene>
    <name evidence="1" type="ORF">BpHYR1_021530</name>
</gene>
<accession>A0A3M7SFA9</accession>